<dbReference type="Pfam" id="PF05225">
    <property type="entry name" value="HTH_psq"/>
    <property type="match status" value="1"/>
</dbReference>
<protein>
    <submittedName>
        <fullName evidence="3">CENP-B N-terminal DNA-binding domain</fullName>
    </submittedName>
</protein>
<gene>
    <name evidence="3" type="ORF">QE152_g5471</name>
</gene>
<keyword evidence="4" id="KW-1185">Reference proteome</keyword>
<organism evidence="3 4">
    <name type="scientific">Popillia japonica</name>
    <name type="common">Japanese beetle</name>
    <dbReference type="NCBI Taxonomy" id="7064"/>
    <lineage>
        <taxon>Eukaryota</taxon>
        <taxon>Metazoa</taxon>
        <taxon>Ecdysozoa</taxon>
        <taxon>Arthropoda</taxon>
        <taxon>Hexapoda</taxon>
        <taxon>Insecta</taxon>
        <taxon>Pterygota</taxon>
        <taxon>Neoptera</taxon>
        <taxon>Endopterygota</taxon>
        <taxon>Coleoptera</taxon>
        <taxon>Polyphaga</taxon>
        <taxon>Scarabaeiformia</taxon>
        <taxon>Scarabaeidae</taxon>
        <taxon>Rutelinae</taxon>
        <taxon>Popillia</taxon>
    </lineage>
</organism>
<proteinExistence type="predicted"/>
<dbReference type="InterPro" id="IPR009057">
    <property type="entry name" value="Homeodomain-like_sf"/>
</dbReference>
<name>A0AAW1MNJ4_POPJA</name>
<comment type="subcellular location">
    <subcellularLocation>
        <location evidence="1">Nucleus</location>
    </subcellularLocation>
</comment>
<reference evidence="3 4" key="1">
    <citation type="journal article" date="2024" name="BMC Genomics">
        <title>De novo assembly and annotation of Popillia japonica's genome with initial clues to its potential as an invasive pest.</title>
        <authorList>
            <person name="Cucini C."/>
            <person name="Boschi S."/>
            <person name="Funari R."/>
            <person name="Cardaioli E."/>
            <person name="Iannotti N."/>
            <person name="Marturano G."/>
            <person name="Paoli F."/>
            <person name="Bruttini M."/>
            <person name="Carapelli A."/>
            <person name="Frati F."/>
            <person name="Nardi F."/>
        </authorList>
    </citation>
    <scope>NUCLEOTIDE SEQUENCE [LARGE SCALE GENOMIC DNA]</scope>
    <source>
        <strain evidence="3">DMR45628</strain>
    </source>
</reference>
<dbReference type="GO" id="GO:0003677">
    <property type="term" value="F:DNA binding"/>
    <property type="evidence" value="ECO:0007669"/>
    <property type="project" value="UniProtKB-KW"/>
</dbReference>
<evidence type="ECO:0000259" key="2">
    <source>
        <dbReference type="Pfam" id="PF05225"/>
    </source>
</evidence>
<accession>A0AAW1MNJ4</accession>
<sequence length="138" mass="15933">MLRTYVKQLGGRPYLDYEKENMEKAIEAVKKDMSKFRASQKFKIPRTTLIDNIRETHPLKPGRPCVLTADDEQYQNMSITTTGLTSPMILEQEKCWCPEEQRESSESRTSVSVMVCGTAKGVLLPFMVTYKAQHLYEY</sequence>
<dbReference type="SUPFAM" id="SSF46689">
    <property type="entry name" value="Homeodomain-like"/>
    <property type="match status" value="1"/>
</dbReference>
<evidence type="ECO:0000313" key="4">
    <source>
        <dbReference type="Proteomes" id="UP001458880"/>
    </source>
</evidence>
<feature type="domain" description="HTH psq-type" evidence="2">
    <location>
        <begin position="20"/>
        <end position="56"/>
    </location>
</feature>
<evidence type="ECO:0000256" key="1">
    <source>
        <dbReference type="ARBA" id="ARBA00004123"/>
    </source>
</evidence>
<keyword evidence="3" id="KW-0238">DNA-binding</keyword>
<dbReference type="GO" id="GO:0005634">
    <property type="term" value="C:nucleus"/>
    <property type="evidence" value="ECO:0007669"/>
    <property type="project" value="UniProtKB-SubCell"/>
</dbReference>
<dbReference type="InterPro" id="IPR007889">
    <property type="entry name" value="HTH_Psq"/>
</dbReference>
<dbReference type="AlphaFoldDB" id="A0AAW1MNJ4"/>
<dbReference type="Proteomes" id="UP001458880">
    <property type="component" value="Unassembled WGS sequence"/>
</dbReference>
<comment type="caution">
    <text evidence="3">The sequence shown here is derived from an EMBL/GenBank/DDBJ whole genome shotgun (WGS) entry which is preliminary data.</text>
</comment>
<dbReference type="Gene3D" id="1.10.10.60">
    <property type="entry name" value="Homeodomain-like"/>
    <property type="match status" value="1"/>
</dbReference>
<dbReference type="EMBL" id="JASPKY010000032">
    <property type="protein sequence ID" value="KAK9747286.1"/>
    <property type="molecule type" value="Genomic_DNA"/>
</dbReference>
<evidence type="ECO:0000313" key="3">
    <source>
        <dbReference type="EMBL" id="KAK9747286.1"/>
    </source>
</evidence>